<evidence type="ECO:0000259" key="2">
    <source>
        <dbReference type="PROSITE" id="PS50106"/>
    </source>
</evidence>
<proteinExistence type="predicted"/>
<dbReference type="RefSeq" id="WP_119764010.1">
    <property type="nucleotide sequence ID" value="NZ_QYUJ01000014.1"/>
</dbReference>
<comment type="caution">
    <text evidence="3">The sequence shown here is derived from an EMBL/GenBank/DDBJ whole genome shotgun (WGS) entry which is preliminary data.</text>
</comment>
<gene>
    <name evidence="3" type="ORF">D3875_11945</name>
</gene>
<dbReference type="Gene3D" id="2.30.42.10">
    <property type="match status" value="1"/>
</dbReference>
<dbReference type="PROSITE" id="PS50106">
    <property type="entry name" value="PDZ"/>
    <property type="match status" value="1"/>
</dbReference>
<evidence type="ECO:0000256" key="1">
    <source>
        <dbReference type="SAM" id="SignalP"/>
    </source>
</evidence>
<evidence type="ECO:0000313" key="3">
    <source>
        <dbReference type="EMBL" id="RJF72157.1"/>
    </source>
</evidence>
<name>A0A418V7V3_9DEIO</name>
<accession>A0A418V7V3</accession>
<sequence>MKPVNFSSMLSALLFASALAAPIKDNTIQGKITDWPAGKTGEIRLVPRVNMFGAGAVVATAAVDEKGQFNLSLPDAAVLEKVLPASAEKWNVVTACHAWDGVKWCTNELALAPAARLNLFDIQAFVGSEQLRNVKLASAPYADAAAGLTRTYLAFAPAAVKVTGTFTSSNKSNALSADWNADLSAGWSWLTETYGVQDAATGVWPVKVTAGDLPTPLNYTLSLLRTKLDFEFQRVQSGSRVGGLITAITPGGAAERAGFKVDDIIVALDGRDVSRNSSSLLLENLSRPPGTTVQVTVKRGDQTLTLPLTGAGAPVNEEH</sequence>
<dbReference type="SMART" id="SM00228">
    <property type="entry name" value="PDZ"/>
    <property type="match status" value="1"/>
</dbReference>
<keyword evidence="4" id="KW-1185">Reference proteome</keyword>
<feature type="domain" description="PDZ" evidence="2">
    <location>
        <begin position="220"/>
        <end position="301"/>
    </location>
</feature>
<dbReference type="AlphaFoldDB" id="A0A418V7V3"/>
<evidence type="ECO:0000313" key="4">
    <source>
        <dbReference type="Proteomes" id="UP000286287"/>
    </source>
</evidence>
<keyword evidence="1" id="KW-0732">Signal</keyword>
<organism evidence="3 4">
    <name type="scientific">Deinococcus cavernae</name>
    <dbReference type="NCBI Taxonomy" id="2320857"/>
    <lineage>
        <taxon>Bacteria</taxon>
        <taxon>Thermotogati</taxon>
        <taxon>Deinococcota</taxon>
        <taxon>Deinococci</taxon>
        <taxon>Deinococcales</taxon>
        <taxon>Deinococcaceae</taxon>
        <taxon>Deinococcus</taxon>
    </lineage>
</organism>
<reference evidence="3 4" key="1">
    <citation type="submission" date="2018-09" db="EMBL/GenBank/DDBJ databases">
        <authorList>
            <person name="Zhu H."/>
        </authorList>
    </citation>
    <scope>NUCLEOTIDE SEQUENCE [LARGE SCALE GENOMIC DNA]</scope>
    <source>
        <strain evidence="3 4">K2S05-167</strain>
    </source>
</reference>
<dbReference type="EMBL" id="QYUJ01000014">
    <property type="protein sequence ID" value="RJF72157.1"/>
    <property type="molecule type" value="Genomic_DNA"/>
</dbReference>
<protein>
    <submittedName>
        <fullName evidence="3">PDZ domain-containing protein</fullName>
    </submittedName>
</protein>
<dbReference type="OrthoDB" id="9758793at2"/>
<dbReference type="InterPro" id="IPR036034">
    <property type="entry name" value="PDZ_sf"/>
</dbReference>
<feature type="signal peptide" evidence="1">
    <location>
        <begin position="1"/>
        <end position="20"/>
    </location>
</feature>
<dbReference type="SUPFAM" id="SSF50156">
    <property type="entry name" value="PDZ domain-like"/>
    <property type="match status" value="1"/>
</dbReference>
<feature type="chain" id="PRO_5019082988" evidence="1">
    <location>
        <begin position="21"/>
        <end position="319"/>
    </location>
</feature>
<dbReference type="Pfam" id="PF13180">
    <property type="entry name" value="PDZ_2"/>
    <property type="match status" value="1"/>
</dbReference>
<dbReference type="InterPro" id="IPR001478">
    <property type="entry name" value="PDZ"/>
</dbReference>
<dbReference type="Proteomes" id="UP000286287">
    <property type="component" value="Unassembled WGS sequence"/>
</dbReference>